<name>A0ABZ0V2K6_9RHOB</name>
<accession>A0ABZ0V2K6</accession>
<keyword evidence="2" id="KW-1185">Reference proteome</keyword>
<sequence>MRKYDIERPPFEGEPRVIAPEEWRQQRWGWMESVRRDSSLSPMARLVADTLVLEFANRETHRCDPSRRQLADIHGCSEDTIKRAIKELIKAEWIVILAGVGRGKNTQYGFLTRAKIVHLKGGKNAPIKGGRNAPFCDSEKGADLPGKGGKSALVHNIDKPQKNQRAKAGKFSPNPMVQREAKNAVARLREGRPDALADLQPWVIDHIIAANLLTEAEQAAAGLG</sequence>
<dbReference type="Pfam" id="PF13730">
    <property type="entry name" value="HTH_36"/>
    <property type="match status" value="1"/>
</dbReference>
<dbReference type="EMBL" id="CP139725">
    <property type="protein sequence ID" value="WPZ23123.1"/>
    <property type="molecule type" value="Genomic_DNA"/>
</dbReference>
<dbReference type="RefSeq" id="WP_322329599.1">
    <property type="nucleotide sequence ID" value="NZ_CP139725.1"/>
</dbReference>
<evidence type="ECO:0000313" key="2">
    <source>
        <dbReference type="Proteomes" id="UP001326567"/>
    </source>
</evidence>
<proteinExistence type="predicted"/>
<dbReference type="Proteomes" id="UP001326567">
    <property type="component" value="Chromosome"/>
</dbReference>
<evidence type="ECO:0000313" key="1">
    <source>
        <dbReference type="EMBL" id="WPZ23123.1"/>
    </source>
</evidence>
<organism evidence="1 2">
    <name type="scientific">Sulfitobacter faviae</name>
    <dbReference type="NCBI Taxonomy" id="1775881"/>
    <lineage>
        <taxon>Bacteria</taxon>
        <taxon>Pseudomonadati</taxon>
        <taxon>Pseudomonadota</taxon>
        <taxon>Alphaproteobacteria</taxon>
        <taxon>Rhodobacterales</taxon>
        <taxon>Roseobacteraceae</taxon>
        <taxon>Sulfitobacter</taxon>
    </lineage>
</organism>
<gene>
    <name evidence="1" type="ORF">T7987_07800</name>
</gene>
<reference evidence="1 2" key="1">
    <citation type="submission" date="2023-11" db="EMBL/GenBank/DDBJ databases">
        <title>From the Deep-Sea to the Surface: Bacterial Genomes Isolated from the Moytirra Hydrothermal Vent Plume.</title>
        <authorList>
            <person name="Major S.R."/>
        </authorList>
    </citation>
    <scope>NUCLEOTIDE SEQUENCE [LARGE SCALE GENOMIC DNA]</scope>
    <source>
        <strain evidence="1 2">OXR-9</strain>
    </source>
</reference>
<protein>
    <submittedName>
        <fullName evidence="1">Helix-turn-helix domain-containing protein</fullName>
    </submittedName>
</protein>